<keyword evidence="2" id="KW-0408">Iron</keyword>
<dbReference type="PANTHER" id="PTHR30006">
    <property type="entry name" value="THIAMINE-BINDING PERIPLASMIC PROTEIN-RELATED"/>
    <property type="match status" value="1"/>
</dbReference>
<evidence type="ECO:0000313" key="4">
    <source>
        <dbReference type="Proteomes" id="UP000030635"/>
    </source>
</evidence>
<dbReference type="OrthoDB" id="179400at2"/>
<sequence>MKKKIIGIIAAVMTASVLFTGCGDKGESKKEITVYTALEEDIINQYLEDYEKEHSDVKVNIVRDSTGVITAKLKAEKDNPIADVVWGVGATNLLTVEDQLEDYSPKGVERVPKKFKDSNETPKWVGMEIAEAGFIVNTEELKNKGLEIPKSYEDLLKPEYKGLITMPNPVSSGTGFLTIAGLIQSMGEGNAFKYLDKLNENIAMYTHSGSKPAVNASKGEFPIGISIIYRGLKEKSKGSPVEVVFPKEGVMWDVEANGLVKKDNIKDEAKEFLDWAISDSAMKEYQVNYPLVTVDNNYKIPDDYPANVKDLLINMDFEHIGKEKDKVTDEWNKRYDSKSEKK</sequence>
<dbReference type="GO" id="GO:0046872">
    <property type="term" value="F:metal ion binding"/>
    <property type="evidence" value="ECO:0007669"/>
    <property type="project" value="UniProtKB-KW"/>
</dbReference>
<keyword evidence="2" id="KW-0479">Metal-binding</keyword>
<dbReference type="SUPFAM" id="SSF53850">
    <property type="entry name" value="Periplasmic binding protein-like II"/>
    <property type="match status" value="1"/>
</dbReference>
<dbReference type="NCBIfam" id="TIGR03261">
    <property type="entry name" value="phnS2"/>
    <property type="match status" value="1"/>
</dbReference>
<dbReference type="STRING" id="1561.NPD11_2308"/>
<dbReference type="AlphaFoldDB" id="A0A0A7FXD0"/>
<dbReference type="GO" id="GO:0015888">
    <property type="term" value="P:thiamine transport"/>
    <property type="evidence" value="ECO:0007669"/>
    <property type="project" value="TreeGrafter"/>
</dbReference>
<accession>A0A0A7FXD0</accession>
<dbReference type="PROSITE" id="PS51257">
    <property type="entry name" value="PROKAR_LIPOPROTEIN"/>
    <property type="match status" value="1"/>
</dbReference>
<dbReference type="Gene3D" id="3.40.190.10">
    <property type="entry name" value="Periplasmic binding protein-like II"/>
    <property type="match status" value="2"/>
</dbReference>
<organism evidence="3 4">
    <name type="scientific">Clostridium baratii str. Sullivan</name>
    <dbReference type="NCBI Taxonomy" id="1415775"/>
    <lineage>
        <taxon>Bacteria</taxon>
        <taxon>Bacillati</taxon>
        <taxon>Bacillota</taxon>
        <taxon>Clostridia</taxon>
        <taxon>Eubacteriales</taxon>
        <taxon>Clostridiaceae</taxon>
        <taxon>Clostridium</taxon>
    </lineage>
</organism>
<dbReference type="PANTHER" id="PTHR30006:SF2">
    <property type="entry name" value="ABC TRANSPORTER SUBSTRATE-BINDING PROTEIN"/>
    <property type="match status" value="1"/>
</dbReference>
<dbReference type="GO" id="GO:0030976">
    <property type="term" value="F:thiamine pyrophosphate binding"/>
    <property type="evidence" value="ECO:0007669"/>
    <property type="project" value="TreeGrafter"/>
</dbReference>
<dbReference type="eggNOG" id="COG1840">
    <property type="taxonomic scope" value="Bacteria"/>
</dbReference>
<feature type="binding site" evidence="2">
    <location>
        <position position="229"/>
    </location>
    <ligand>
        <name>Fe cation</name>
        <dbReference type="ChEBI" id="CHEBI:24875"/>
    </ligand>
</feature>
<reference evidence="3 4" key="1">
    <citation type="journal article" date="2015" name="Infect. Genet. Evol.">
        <title>Genomic sequences of six botulinum neurotoxin-producing strains representing three clostridial species illustrate the mobility and diversity of botulinum neurotoxin genes.</title>
        <authorList>
            <person name="Smith T.J."/>
            <person name="Hill K.K."/>
            <person name="Xie G."/>
            <person name="Foley B.T."/>
            <person name="Williamson C.H."/>
            <person name="Foster J.T."/>
            <person name="Johnson S.L."/>
            <person name="Chertkov O."/>
            <person name="Teshima H."/>
            <person name="Gibbons H.S."/>
            <person name="Johnsky L.A."/>
            <person name="Karavis M.A."/>
            <person name="Smith L.A."/>
        </authorList>
    </citation>
    <scope>NUCLEOTIDE SEQUENCE [LARGE SCALE GENOMIC DNA]</scope>
    <source>
        <strain evidence="3">Sullivan</strain>
    </source>
</reference>
<dbReference type="EMBL" id="CP006905">
    <property type="protein sequence ID" value="AIY83600.1"/>
    <property type="molecule type" value="Genomic_DNA"/>
</dbReference>
<evidence type="ECO:0000256" key="2">
    <source>
        <dbReference type="PIRSR" id="PIRSR002825-1"/>
    </source>
</evidence>
<dbReference type="HOGENOM" id="CLU_026974_0_1_9"/>
<dbReference type="GO" id="GO:0030288">
    <property type="term" value="C:outer membrane-bounded periplasmic space"/>
    <property type="evidence" value="ECO:0007669"/>
    <property type="project" value="TreeGrafter"/>
</dbReference>
<dbReference type="RefSeq" id="WP_039311636.1">
    <property type="nucleotide sequence ID" value="NZ_CP006905.1"/>
</dbReference>
<dbReference type="Pfam" id="PF13343">
    <property type="entry name" value="SBP_bac_6"/>
    <property type="match status" value="1"/>
</dbReference>
<dbReference type="CDD" id="cd13544">
    <property type="entry name" value="PBP2_Fbp_like_1"/>
    <property type="match status" value="1"/>
</dbReference>
<protein>
    <submittedName>
        <fullName evidence="3">Putative 2-aminoethylphosphonate ABC transporter</fullName>
    </submittedName>
</protein>
<gene>
    <name evidence="3" type="ORF">U729_682</name>
</gene>
<name>A0A0A7FXD0_9CLOT</name>
<keyword evidence="4" id="KW-1185">Reference proteome</keyword>
<proteinExistence type="predicted"/>
<evidence type="ECO:0000313" key="3">
    <source>
        <dbReference type="EMBL" id="AIY83600.1"/>
    </source>
</evidence>
<dbReference type="InterPro" id="IPR017663">
    <property type="entry name" value="ABC_2-AEP-bd"/>
</dbReference>
<dbReference type="GO" id="GO:0030975">
    <property type="term" value="F:thiamine binding"/>
    <property type="evidence" value="ECO:0007669"/>
    <property type="project" value="TreeGrafter"/>
</dbReference>
<dbReference type="KEGG" id="cbv:U729_682"/>
<dbReference type="InterPro" id="IPR026045">
    <property type="entry name" value="Ferric-bd"/>
</dbReference>
<evidence type="ECO:0000256" key="1">
    <source>
        <dbReference type="ARBA" id="ARBA00022729"/>
    </source>
</evidence>
<dbReference type="PIRSF" id="PIRSF002825">
    <property type="entry name" value="CfbpA"/>
    <property type="match status" value="1"/>
</dbReference>
<dbReference type="Proteomes" id="UP000030635">
    <property type="component" value="Chromosome"/>
</dbReference>
<keyword evidence="1" id="KW-0732">Signal</keyword>